<organism evidence="3 4">
    <name type="scientific">Romanomermis culicivorax</name>
    <name type="common">Nematode worm</name>
    <dbReference type="NCBI Taxonomy" id="13658"/>
    <lineage>
        <taxon>Eukaryota</taxon>
        <taxon>Metazoa</taxon>
        <taxon>Ecdysozoa</taxon>
        <taxon>Nematoda</taxon>
        <taxon>Enoplea</taxon>
        <taxon>Dorylaimia</taxon>
        <taxon>Mermithida</taxon>
        <taxon>Mermithoidea</taxon>
        <taxon>Mermithidae</taxon>
        <taxon>Romanomermis</taxon>
    </lineage>
</organism>
<keyword evidence="3" id="KW-1185">Reference proteome</keyword>
<dbReference type="WBParaSite" id="nRc.2.0.1.t33682-RA">
    <property type="protein sequence ID" value="nRc.2.0.1.t33682-RA"/>
    <property type="gene ID" value="nRc.2.0.1.g33682"/>
</dbReference>
<accession>A0A915K712</accession>
<dbReference type="Proteomes" id="UP000887565">
    <property type="component" value="Unplaced"/>
</dbReference>
<evidence type="ECO:0000313" key="3">
    <source>
        <dbReference type="Proteomes" id="UP000887565"/>
    </source>
</evidence>
<evidence type="ECO:0000313" key="4">
    <source>
        <dbReference type="WBParaSite" id="nRc.2.0.1.t33682-RA"/>
    </source>
</evidence>
<dbReference type="AlphaFoldDB" id="A0A915K712"/>
<feature type="region of interest" description="Disordered" evidence="1">
    <location>
        <begin position="1"/>
        <end position="38"/>
    </location>
</feature>
<feature type="compositionally biased region" description="Polar residues" evidence="1">
    <location>
        <begin position="1"/>
        <end position="10"/>
    </location>
</feature>
<name>A0A915K712_ROMCU</name>
<protein>
    <submittedName>
        <fullName evidence="4">Uncharacterized protein</fullName>
    </submittedName>
</protein>
<proteinExistence type="predicted"/>
<sequence length="353" mass="39573">MLGNENQCESSEAEQKNDPSAFNSKKNRIPVNDQNTPGFSISSSNSSLLSNSVSNTVLSTSARIEYPVPIFGEIPKNSQTQLSEKSTPILEINPIGSNRILQQPEDAISVQTDFSEDEILNSGGASYADLTDEPDSIFVDIFASLVLEKNIAMKKRLAADVAEEAIEVSYENDVNYSNNNNNSINASVEEQELQGYVLTCTLTQTQVLLACYDCESYLTFRSPNLRLLEQHNSLRNLHQFYAEINTKIKRAKTDDIDSLLQYKLVARGAIYYIIIILYFVVSTPNYNILIRTFIFDHAAEGMQGLAEESTTYREAPDKILNYCAPDSNLDMLKRDLLDIKQEPDEAATKFLKR</sequence>
<keyword evidence="2" id="KW-1133">Transmembrane helix</keyword>
<keyword evidence="2" id="KW-0472">Membrane</keyword>
<reference evidence="4" key="1">
    <citation type="submission" date="2022-11" db="UniProtKB">
        <authorList>
            <consortium name="WormBaseParasite"/>
        </authorList>
    </citation>
    <scope>IDENTIFICATION</scope>
</reference>
<keyword evidence="2" id="KW-0812">Transmembrane</keyword>
<feature type="transmembrane region" description="Helical" evidence="2">
    <location>
        <begin position="264"/>
        <end position="281"/>
    </location>
</feature>
<evidence type="ECO:0000256" key="2">
    <source>
        <dbReference type="SAM" id="Phobius"/>
    </source>
</evidence>
<evidence type="ECO:0000256" key="1">
    <source>
        <dbReference type="SAM" id="MobiDB-lite"/>
    </source>
</evidence>